<protein>
    <submittedName>
        <fullName evidence="1">Uncharacterized protein</fullName>
    </submittedName>
</protein>
<name>A0A8H7CX57_9AGAR</name>
<keyword evidence="2" id="KW-1185">Reference proteome</keyword>
<dbReference type="EMBL" id="JACAZI010000008">
    <property type="protein sequence ID" value="KAF7353814.1"/>
    <property type="molecule type" value="Genomic_DNA"/>
</dbReference>
<organism evidence="1 2">
    <name type="scientific">Mycena venus</name>
    <dbReference type="NCBI Taxonomy" id="2733690"/>
    <lineage>
        <taxon>Eukaryota</taxon>
        <taxon>Fungi</taxon>
        <taxon>Dikarya</taxon>
        <taxon>Basidiomycota</taxon>
        <taxon>Agaricomycotina</taxon>
        <taxon>Agaricomycetes</taxon>
        <taxon>Agaricomycetidae</taxon>
        <taxon>Agaricales</taxon>
        <taxon>Marasmiineae</taxon>
        <taxon>Mycenaceae</taxon>
        <taxon>Mycena</taxon>
    </lineage>
</organism>
<accession>A0A8H7CX57</accession>
<reference evidence="1" key="1">
    <citation type="submission" date="2020-05" db="EMBL/GenBank/DDBJ databases">
        <title>Mycena genomes resolve the evolution of fungal bioluminescence.</title>
        <authorList>
            <person name="Tsai I.J."/>
        </authorList>
    </citation>
    <scope>NUCLEOTIDE SEQUENCE</scope>
    <source>
        <strain evidence="1">CCC161011</strain>
    </source>
</reference>
<dbReference type="AlphaFoldDB" id="A0A8H7CX57"/>
<proteinExistence type="predicted"/>
<sequence length="348" mass="38731">MVYSTYAYRTFGVVPGRSLLSGRLRNWQESMNTKGQHVSAPLPLTPIISIPAAAVVEATGRAYGTGIPPVEEEVRSRLEWAWGLKRGTLDEHLGRFVDTQFVEILMNDNFIVIAHSDAIMKIFLATSNAPFGFVKSRTVMHDLYLGSESFEYLVVTVDPSAGISPYATAGATFQPNAHTFTLLRYVHEGWATCYVPPRFLGVEEGSNEDEESDEESSTMEWEVGTVASEDDEPQRRLLPHEFETDPVPKFQPVSGAIEDDAISVDSYITGVEDPEEFYKTSLARGIYETDPSWSKGIRSWAQSASGIDDEKVLLNDGQIETDPREKPRVATSLNLDKPDWQITAARTR</sequence>
<dbReference type="OrthoDB" id="2981691at2759"/>
<evidence type="ECO:0000313" key="2">
    <source>
        <dbReference type="Proteomes" id="UP000620124"/>
    </source>
</evidence>
<dbReference type="Proteomes" id="UP000620124">
    <property type="component" value="Unassembled WGS sequence"/>
</dbReference>
<evidence type="ECO:0000313" key="1">
    <source>
        <dbReference type="EMBL" id="KAF7353814.1"/>
    </source>
</evidence>
<comment type="caution">
    <text evidence="1">The sequence shown here is derived from an EMBL/GenBank/DDBJ whole genome shotgun (WGS) entry which is preliminary data.</text>
</comment>
<gene>
    <name evidence="1" type="ORF">MVEN_01067000</name>
</gene>